<keyword evidence="10" id="KW-1185">Reference proteome</keyword>
<dbReference type="InterPro" id="IPR000014">
    <property type="entry name" value="PAS"/>
</dbReference>
<dbReference type="InterPro" id="IPR036890">
    <property type="entry name" value="HATPase_C_sf"/>
</dbReference>
<evidence type="ECO:0000259" key="8">
    <source>
        <dbReference type="PROSITE" id="PS50113"/>
    </source>
</evidence>
<proteinExistence type="predicted"/>
<dbReference type="OrthoDB" id="344048at2"/>
<evidence type="ECO:0000313" key="10">
    <source>
        <dbReference type="Proteomes" id="UP000297649"/>
    </source>
</evidence>
<dbReference type="PANTHER" id="PTHR43304:SF1">
    <property type="entry name" value="PAC DOMAIN-CONTAINING PROTEIN"/>
    <property type="match status" value="1"/>
</dbReference>
<feature type="domain" description="PAC" evidence="8">
    <location>
        <begin position="220"/>
        <end position="272"/>
    </location>
</feature>
<comment type="catalytic activity">
    <reaction evidence="1">
        <text>ATP + protein L-histidine = ADP + protein N-phospho-L-histidine.</text>
        <dbReference type="EC" id="2.7.13.3"/>
    </reaction>
</comment>
<evidence type="ECO:0000256" key="1">
    <source>
        <dbReference type="ARBA" id="ARBA00000085"/>
    </source>
</evidence>
<dbReference type="InterPro" id="IPR035965">
    <property type="entry name" value="PAS-like_dom_sf"/>
</dbReference>
<dbReference type="AlphaFoldDB" id="A0A6H3NK36"/>
<sequence>MESFTQNSSLSFAQFADKLPFGILVFHSPTSEFSLESKLVYTNPIAKTFFALPKVNQIQPSIKEIFPNLQKEGFLSQILSGLSKKNNSKIYLNAELLTNKKFENKKLYSLFAEELSENHFHLIIQEVTERSFAEKSFYENEFRLNHVLKTMINGVVVTNLEGQIIYANESAANILSLSIDNIQNKYFSGKEWRQIRDDGSPLPKEELPLAEALGKQKTVYNFEHGLVSDGEKIKWLSINAAPLFDEIGNLEGATASFLDITELKNTEHRIQSKNKKLKAILDAIERSAIVSVTDTKGIIQRVNQKFIQISGYTEKELVGFDHRKLNSQFHPKEFWEKMWKDILSGIPWEGVIRNKSKDGNFFWLQTFIHPLYDSNNSIESFLSIRFNITEEVEALENTNRMLHFTGIQNSKLQNFAYIVSHNIRQHSSNFTSLIDLLEESPTEEERKNIVKMLHASSEKLNETITHLNDIISINQMLNKPVELCSMEEEIQKTLNILKGSIESRNIEVFLDLEDHLELKIIPAYLESILLNLVSNAVKYVRLKKGAFIKISSKKLPGQVQLTVEDNGLGINLEKHGNKIFGMFKTFHKNEDARGIGLFITKSQVEVLGGTISVESKEGIGSKFTVFFPENPNLVVPF</sequence>
<feature type="domain" description="PAS" evidence="7">
    <location>
        <begin position="140"/>
        <end position="185"/>
    </location>
</feature>
<dbReference type="PROSITE" id="PS50112">
    <property type="entry name" value="PAS"/>
    <property type="match status" value="2"/>
</dbReference>
<dbReference type="SMART" id="SM00091">
    <property type="entry name" value="PAS"/>
    <property type="match status" value="2"/>
</dbReference>
<evidence type="ECO:0000259" key="6">
    <source>
        <dbReference type="PROSITE" id="PS50109"/>
    </source>
</evidence>
<protein>
    <recommendedName>
        <fullName evidence="2">histidine kinase</fullName>
        <ecNumber evidence="2">2.7.13.3</ecNumber>
    </recommendedName>
</protein>
<feature type="domain" description="PAC" evidence="8">
    <location>
        <begin position="346"/>
        <end position="400"/>
    </location>
</feature>
<dbReference type="EMBL" id="RQHU01000019">
    <property type="protein sequence ID" value="TGN12171.1"/>
    <property type="molecule type" value="Genomic_DNA"/>
</dbReference>
<dbReference type="CDD" id="cd00130">
    <property type="entry name" value="PAS"/>
    <property type="match status" value="2"/>
</dbReference>
<dbReference type="SUPFAM" id="SSF55785">
    <property type="entry name" value="PYP-like sensor domain (PAS domain)"/>
    <property type="match status" value="2"/>
</dbReference>
<organism evidence="9 10">
    <name type="scientific">Leptospira bandrabouensis</name>
    <dbReference type="NCBI Taxonomy" id="2484903"/>
    <lineage>
        <taxon>Bacteria</taxon>
        <taxon>Pseudomonadati</taxon>
        <taxon>Spirochaetota</taxon>
        <taxon>Spirochaetia</taxon>
        <taxon>Leptospirales</taxon>
        <taxon>Leptospiraceae</taxon>
        <taxon>Leptospira</taxon>
    </lineage>
</organism>
<dbReference type="PANTHER" id="PTHR43304">
    <property type="entry name" value="PHYTOCHROME-LIKE PROTEIN CPH1"/>
    <property type="match status" value="1"/>
</dbReference>
<dbReference type="SMART" id="SM00387">
    <property type="entry name" value="HATPase_c"/>
    <property type="match status" value="1"/>
</dbReference>
<keyword evidence="3" id="KW-0597">Phosphoprotein</keyword>
<evidence type="ECO:0000259" key="7">
    <source>
        <dbReference type="PROSITE" id="PS50112"/>
    </source>
</evidence>
<dbReference type="InterPro" id="IPR052162">
    <property type="entry name" value="Sensor_kinase/Photoreceptor"/>
</dbReference>
<feature type="domain" description="PAS" evidence="7">
    <location>
        <begin position="273"/>
        <end position="333"/>
    </location>
</feature>
<evidence type="ECO:0000256" key="3">
    <source>
        <dbReference type="ARBA" id="ARBA00022553"/>
    </source>
</evidence>
<dbReference type="Pfam" id="PF13426">
    <property type="entry name" value="PAS_9"/>
    <property type="match status" value="2"/>
</dbReference>
<dbReference type="SMART" id="SM00086">
    <property type="entry name" value="PAC"/>
    <property type="match status" value="2"/>
</dbReference>
<dbReference type="Gene3D" id="3.30.450.20">
    <property type="entry name" value="PAS domain"/>
    <property type="match status" value="2"/>
</dbReference>
<dbReference type="PROSITE" id="PS50109">
    <property type="entry name" value="HIS_KIN"/>
    <property type="match status" value="1"/>
</dbReference>
<name>A0A6H3NK36_9LEPT</name>
<evidence type="ECO:0000256" key="5">
    <source>
        <dbReference type="ARBA" id="ARBA00022777"/>
    </source>
</evidence>
<dbReference type="Proteomes" id="UP000297649">
    <property type="component" value="Unassembled WGS sequence"/>
</dbReference>
<gene>
    <name evidence="9" type="ORF">EHR08_12335</name>
</gene>
<dbReference type="Pfam" id="PF02518">
    <property type="entry name" value="HATPase_c"/>
    <property type="match status" value="1"/>
</dbReference>
<dbReference type="EC" id="2.7.13.3" evidence="2"/>
<dbReference type="InterPro" id="IPR001610">
    <property type="entry name" value="PAC"/>
</dbReference>
<dbReference type="InterPro" id="IPR003594">
    <property type="entry name" value="HATPase_dom"/>
</dbReference>
<dbReference type="PRINTS" id="PR00344">
    <property type="entry name" value="BCTRLSENSOR"/>
</dbReference>
<dbReference type="RefSeq" id="WP_135746505.1">
    <property type="nucleotide sequence ID" value="NZ_JAIZBI010000002.1"/>
</dbReference>
<dbReference type="GO" id="GO:0004673">
    <property type="term" value="F:protein histidine kinase activity"/>
    <property type="evidence" value="ECO:0007669"/>
    <property type="project" value="UniProtKB-EC"/>
</dbReference>
<reference evidence="9" key="1">
    <citation type="journal article" date="2019" name="PLoS Negl. Trop. Dis.">
        <title>Revisiting the worldwide diversity of Leptospira species in the environment.</title>
        <authorList>
            <person name="Vincent A.T."/>
            <person name="Schiettekatte O."/>
            <person name="Bourhy P."/>
            <person name="Veyrier F.J."/>
            <person name="Picardeau M."/>
        </authorList>
    </citation>
    <scope>NUCLEOTIDE SEQUENCE [LARGE SCALE GENOMIC DNA]</scope>
    <source>
        <strain evidence="9">201601109</strain>
    </source>
</reference>
<dbReference type="InterPro" id="IPR005467">
    <property type="entry name" value="His_kinase_dom"/>
</dbReference>
<keyword evidence="4" id="KW-0808">Transferase</keyword>
<evidence type="ECO:0000256" key="4">
    <source>
        <dbReference type="ARBA" id="ARBA00022679"/>
    </source>
</evidence>
<dbReference type="InterPro" id="IPR000700">
    <property type="entry name" value="PAS-assoc_C"/>
</dbReference>
<feature type="domain" description="Histidine kinase" evidence="6">
    <location>
        <begin position="418"/>
        <end position="631"/>
    </location>
</feature>
<dbReference type="SUPFAM" id="SSF55874">
    <property type="entry name" value="ATPase domain of HSP90 chaperone/DNA topoisomerase II/histidine kinase"/>
    <property type="match status" value="1"/>
</dbReference>
<dbReference type="NCBIfam" id="TIGR00229">
    <property type="entry name" value="sensory_box"/>
    <property type="match status" value="2"/>
</dbReference>
<evidence type="ECO:0000256" key="2">
    <source>
        <dbReference type="ARBA" id="ARBA00012438"/>
    </source>
</evidence>
<accession>A0A6H3NK36</accession>
<dbReference type="PROSITE" id="PS50113">
    <property type="entry name" value="PAC"/>
    <property type="match status" value="2"/>
</dbReference>
<keyword evidence="5 9" id="KW-0418">Kinase</keyword>
<dbReference type="InterPro" id="IPR004358">
    <property type="entry name" value="Sig_transdc_His_kin-like_C"/>
</dbReference>
<evidence type="ECO:0000313" key="9">
    <source>
        <dbReference type="EMBL" id="TGN12171.1"/>
    </source>
</evidence>
<comment type="caution">
    <text evidence="9">The sequence shown here is derived from an EMBL/GenBank/DDBJ whole genome shotgun (WGS) entry which is preliminary data.</text>
</comment>
<dbReference type="Gene3D" id="3.30.565.10">
    <property type="entry name" value="Histidine kinase-like ATPase, C-terminal domain"/>
    <property type="match status" value="1"/>
</dbReference>